<evidence type="ECO:0000313" key="3">
    <source>
        <dbReference type="Proteomes" id="UP000244913"/>
    </source>
</evidence>
<keyword evidence="3" id="KW-1185">Reference proteome</keyword>
<feature type="signal peptide" evidence="1">
    <location>
        <begin position="1"/>
        <end position="28"/>
    </location>
</feature>
<evidence type="ECO:0000256" key="1">
    <source>
        <dbReference type="SAM" id="SignalP"/>
    </source>
</evidence>
<dbReference type="Proteomes" id="UP000244913">
    <property type="component" value="Unassembled WGS sequence"/>
</dbReference>
<organism evidence="2 3">
    <name type="scientific">Caulobacter radicis</name>
    <dbReference type="NCBI Taxonomy" id="2172650"/>
    <lineage>
        <taxon>Bacteria</taxon>
        <taxon>Pseudomonadati</taxon>
        <taxon>Pseudomonadota</taxon>
        <taxon>Alphaproteobacteria</taxon>
        <taxon>Caulobacterales</taxon>
        <taxon>Caulobacteraceae</taxon>
        <taxon>Caulobacter</taxon>
    </lineage>
</organism>
<name>A0A2T9IXA8_9CAUL</name>
<proteinExistence type="predicted"/>
<evidence type="ECO:0000313" key="2">
    <source>
        <dbReference type="EMBL" id="PVM71673.1"/>
    </source>
</evidence>
<comment type="caution">
    <text evidence="2">The sequence shown here is derived from an EMBL/GenBank/DDBJ whole genome shotgun (WGS) entry which is preliminary data.</text>
</comment>
<dbReference type="AlphaFoldDB" id="A0A2T9IXA8"/>
<dbReference type="RefSeq" id="WP_116569921.1">
    <property type="nucleotide sequence ID" value="NZ_QDKP01000065.1"/>
</dbReference>
<gene>
    <name evidence="2" type="ORF">DDF65_23485</name>
</gene>
<keyword evidence="1" id="KW-0732">Signal</keyword>
<feature type="chain" id="PRO_5015457868" evidence="1">
    <location>
        <begin position="29"/>
        <end position="165"/>
    </location>
</feature>
<reference evidence="2 3" key="1">
    <citation type="submission" date="2018-04" db="EMBL/GenBank/DDBJ databases">
        <title>The genome sequence of Caulobacter sp. 736.</title>
        <authorList>
            <person name="Gao J."/>
            <person name="Sun J."/>
        </authorList>
    </citation>
    <scope>NUCLEOTIDE SEQUENCE [LARGE SCALE GENOMIC DNA]</scope>
    <source>
        <strain evidence="2 3">736</strain>
    </source>
</reference>
<dbReference type="EMBL" id="QDKP01000065">
    <property type="protein sequence ID" value="PVM71673.1"/>
    <property type="molecule type" value="Genomic_DNA"/>
</dbReference>
<sequence length="165" mass="16921">MSKNTLILRAVALAAAIAGAAAPGVGSAATFNPPATEIRLTGRLMFEQAGWVSCDVTLYGYVTSAGHYAHIINGDFGYGPDWQCGWLVTPSGFPWIIAPTSSNTVSISGVSLNTILGNCSGTVNANWQNGPPSAIPLMYATIPGSPGVCAITGTLEVSHSVTLIP</sequence>
<accession>A0A2T9IXA8</accession>
<protein>
    <submittedName>
        <fullName evidence="2">Protein activator of alkane oxidation PraB</fullName>
    </submittedName>
</protein>